<feature type="transmembrane region" description="Helical" evidence="8">
    <location>
        <begin position="559"/>
        <end position="582"/>
    </location>
</feature>
<feature type="region of interest" description="Disordered" evidence="7">
    <location>
        <begin position="1"/>
        <end position="22"/>
    </location>
</feature>
<dbReference type="Pfam" id="PF02687">
    <property type="entry name" value="FtsX"/>
    <property type="match status" value="1"/>
</dbReference>
<dbReference type="InterPro" id="IPR050250">
    <property type="entry name" value="Macrolide_Exporter_MacB"/>
</dbReference>
<evidence type="ECO:0000256" key="4">
    <source>
        <dbReference type="ARBA" id="ARBA00022989"/>
    </source>
</evidence>
<sequence>MPRPAAPGFAALAQGPDLDRGRAMRGRGAAARRGARTGTARPSAWARWRADLRLAGRQVRRTKGSSALVVALVALPVLALSGGVVFADSHMSTPAQRADMALGQGQSWVGIAGGADPSRMQAVDDPNWADVDVDDNGDPIHEQGPAPTDVAGAVPAGTRTIEVTQYGSVSVNTAGGIGQVEAVTGPAWDPVLTGRYVTLDGSAPETGAQAMVSPGLLKRLGASIGGTVTLTDSDRTFTITGTLRERDREPSDDVIFLPAAASGLVQGGVPGWFVPDWQPDYAQLQQLNHDGYVALARDLAVNPPAGATVANGTDSSWFWVGVTIATIAAAFGGYLVVLLAGAAFAVAARRQERSLAMAVSVGASRSDVFRIVVLQGTVLGAVGGVLGSAVGVGLGFALLAVTDHGVAGSFWGHWSYDVPWLVIVGVVVFAILVGTISAIAPARAATHGDPLAALRGSRRPVTLNVRRPLWALLVMAVGLIASIGGALGTAALDRATNADPTGQLHATLIIAAILGPLVFQIGLIVAGHFTLAQVAKVLSRWGLAARIAGRDAAANPSRVVPAFAVIAACVFVAAFSISVVGMTARETNDNYSWEGHPGTVAVGMWGDDAATHPDDFVEAARHVVAGTGATKTATVWTTAQPVTDDDGNPIDPDAPEWTLTTPTGHANDPSFVYDAGGQVAVLSPDDLETVLGPVPAAARDAFRDGTALSIAKFPNLDDDSEVTVSMWKSASLTDFRQQAYSQSPPPAASLPSPISTTSIPMMRASLQYPQGSMQLVISTATAKRLGMALQPQTLYALYPKAPSTSVVDGITAAVANTRIGSNGVLNVQVEKGPASFDPVLWLIVAAAMVLVFGAGSVCLGLARFERRPDDATLAAVGAGGRIRRGIGAWQAVTIVGIGTVVGTVSGTISAWALTKASNGLYSFAATPWLWLAITAFGLPLVMAAASWLIPPRAPDLTRRTAIA</sequence>
<keyword evidence="11" id="KW-1185">Reference proteome</keyword>
<dbReference type="RefSeq" id="WP_275277195.1">
    <property type="nucleotide sequence ID" value="NZ_CP119108.1"/>
</dbReference>
<feature type="transmembrane region" description="Helical" evidence="8">
    <location>
        <begin position="504"/>
        <end position="531"/>
    </location>
</feature>
<evidence type="ECO:0000259" key="9">
    <source>
        <dbReference type="Pfam" id="PF02687"/>
    </source>
</evidence>
<feature type="transmembrane region" description="Helical" evidence="8">
    <location>
        <begin position="839"/>
        <end position="862"/>
    </location>
</feature>
<proteinExistence type="inferred from homology"/>
<feature type="transmembrane region" description="Helical" evidence="8">
    <location>
        <begin position="317"/>
        <end position="347"/>
    </location>
</feature>
<evidence type="ECO:0000256" key="6">
    <source>
        <dbReference type="ARBA" id="ARBA00038076"/>
    </source>
</evidence>
<feature type="transmembrane region" description="Helical" evidence="8">
    <location>
        <begin position="368"/>
        <end position="400"/>
    </location>
</feature>
<feature type="transmembrane region" description="Helical" evidence="8">
    <location>
        <begin position="891"/>
        <end position="913"/>
    </location>
</feature>
<keyword evidence="3 8" id="KW-0812">Transmembrane</keyword>
<keyword evidence="5 8" id="KW-0472">Membrane</keyword>
<evidence type="ECO:0000256" key="2">
    <source>
        <dbReference type="ARBA" id="ARBA00022475"/>
    </source>
</evidence>
<feature type="transmembrane region" description="Helical" evidence="8">
    <location>
        <begin position="469"/>
        <end position="492"/>
    </location>
</feature>
<feature type="transmembrane region" description="Helical" evidence="8">
    <location>
        <begin position="928"/>
        <end position="949"/>
    </location>
</feature>
<evidence type="ECO:0000256" key="3">
    <source>
        <dbReference type="ARBA" id="ARBA00022692"/>
    </source>
</evidence>
<evidence type="ECO:0000256" key="7">
    <source>
        <dbReference type="SAM" id="MobiDB-lite"/>
    </source>
</evidence>
<comment type="subcellular location">
    <subcellularLocation>
        <location evidence="1">Cell membrane</location>
        <topology evidence="1">Multi-pass membrane protein</topology>
    </subcellularLocation>
</comment>
<gene>
    <name evidence="10" type="ORF">PU630_11455</name>
</gene>
<keyword evidence="2" id="KW-1003">Cell membrane</keyword>
<feature type="transmembrane region" description="Helical" evidence="8">
    <location>
        <begin position="67"/>
        <end position="87"/>
    </location>
</feature>
<feature type="domain" description="ABC3 transporter permease C-terminal" evidence="9">
    <location>
        <begin position="329"/>
        <end position="449"/>
    </location>
</feature>
<name>A0ABY8BVI7_9MICO</name>
<comment type="similarity">
    <text evidence="6">Belongs to the ABC-4 integral membrane protein family.</text>
</comment>
<feature type="transmembrane region" description="Helical" evidence="8">
    <location>
        <begin position="420"/>
        <end position="440"/>
    </location>
</feature>
<evidence type="ECO:0000313" key="10">
    <source>
        <dbReference type="EMBL" id="WEG07857.1"/>
    </source>
</evidence>
<dbReference type="EMBL" id="CP119108">
    <property type="protein sequence ID" value="WEG07857.1"/>
    <property type="molecule type" value="Genomic_DNA"/>
</dbReference>
<dbReference type="Proteomes" id="UP001214553">
    <property type="component" value="Chromosome"/>
</dbReference>
<organism evidence="10 11">
    <name type="scientific">Microbacterium horticulturae</name>
    <dbReference type="NCBI Taxonomy" id="3028316"/>
    <lineage>
        <taxon>Bacteria</taxon>
        <taxon>Bacillati</taxon>
        <taxon>Actinomycetota</taxon>
        <taxon>Actinomycetes</taxon>
        <taxon>Micrococcales</taxon>
        <taxon>Microbacteriaceae</taxon>
        <taxon>Microbacterium</taxon>
    </lineage>
</organism>
<evidence type="ECO:0000313" key="11">
    <source>
        <dbReference type="Proteomes" id="UP001214553"/>
    </source>
</evidence>
<dbReference type="InterPro" id="IPR003838">
    <property type="entry name" value="ABC3_permease_C"/>
</dbReference>
<evidence type="ECO:0000256" key="1">
    <source>
        <dbReference type="ARBA" id="ARBA00004651"/>
    </source>
</evidence>
<evidence type="ECO:0000256" key="5">
    <source>
        <dbReference type="ARBA" id="ARBA00023136"/>
    </source>
</evidence>
<keyword evidence="4 8" id="KW-1133">Transmembrane helix</keyword>
<reference evidence="10 11" key="1">
    <citation type="submission" date="2023-03" db="EMBL/GenBank/DDBJ databases">
        <title>Genome sequence of Microbacterium sp. KACC 23027.</title>
        <authorList>
            <person name="Kim S."/>
            <person name="Heo J."/>
            <person name="Kwon S.-W."/>
        </authorList>
    </citation>
    <scope>NUCLEOTIDE SEQUENCE [LARGE SCALE GENOMIC DNA]</scope>
    <source>
        <strain evidence="10 11">KACC 23027</strain>
    </source>
</reference>
<accession>A0ABY8BVI7</accession>
<dbReference type="PANTHER" id="PTHR30572">
    <property type="entry name" value="MEMBRANE COMPONENT OF TRANSPORTER-RELATED"/>
    <property type="match status" value="1"/>
</dbReference>
<dbReference type="PANTHER" id="PTHR30572:SF4">
    <property type="entry name" value="ABC TRANSPORTER PERMEASE YTRF"/>
    <property type="match status" value="1"/>
</dbReference>
<protein>
    <submittedName>
        <fullName evidence="10">ABC transporter permease</fullName>
    </submittedName>
</protein>
<evidence type="ECO:0000256" key="8">
    <source>
        <dbReference type="SAM" id="Phobius"/>
    </source>
</evidence>